<keyword evidence="6 7" id="KW-0472">Membrane</keyword>
<gene>
    <name evidence="9" type="ORF">IAA52_13360</name>
</gene>
<dbReference type="InterPro" id="IPR050809">
    <property type="entry name" value="UgpAE/MalFG_permease"/>
</dbReference>
<evidence type="ECO:0000256" key="2">
    <source>
        <dbReference type="ARBA" id="ARBA00022448"/>
    </source>
</evidence>
<reference evidence="9" key="2">
    <citation type="journal article" date="2021" name="PeerJ">
        <title>Extensive microbial diversity within the chicken gut microbiome revealed by metagenomics and culture.</title>
        <authorList>
            <person name="Gilroy R."/>
            <person name="Ravi A."/>
            <person name="Getino M."/>
            <person name="Pursley I."/>
            <person name="Horton D.L."/>
            <person name="Alikhan N.F."/>
            <person name="Baker D."/>
            <person name="Gharbi K."/>
            <person name="Hall N."/>
            <person name="Watson M."/>
            <person name="Adriaenssens E.M."/>
            <person name="Foster-Nyarko E."/>
            <person name="Jarju S."/>
            <person name="Secka A."/>
            <person name="Antonio M."/>
            <person name="Oren A."/>
            <person name="Chaudhuri R.R."/>
            <person name="La Ragione R."/>
            <person name="Hildebrand F."/>
            <person name="Pallen M.J."/>
        </authorList>
    </citation>
    <scope>NUCLEOTIDE SEQUENCE</scope>
    <source>
        <strain evidence="9">ChiSjej6B24-2974</strain>
    </source>
</reference>
<keyword evidence="2 7" id="KW-0813">Transport</keyword>
<dbReference type="InterPro" id="IPR000515">
    <property type="entry name" value="MetI-like"/>
</dbReference>
<reference evidence="9" key="1">
    <citation type="submission" date="2020-10" db="EMBL/GenBank/DDBJ databases">
        <authorList>
            <person name="Gilroy R."/>
        </authorList>
    </citation>
    <scope>NUCLEOTIDE SEQUENCE</scope>
    <source>
        <strain evidence="9">ChiSjej6B24-2974</strain>
    </source>
</reference>
<feature type="transmembrane region" description="Helical" evidence="7">
    <location>
        <begin position="278"/>
        <end position="301"/>
    </location>
</feature>
<organism evidence="9 10">
    <name type="scientific">Candidatus Pullichristensenella stercorigallinarum</name>
    <dbReference type="NCBI Taxonomy" id="2840909"/>
    <lineage>
        <taxon>Bacteria</taxon>
        <taxon>Bacillati</taxon>
        <taxon>Bacillota</taxon>
        <taxon>Clostridia</taxon>
        <taxon>Candidatus Pullichristensenella</taxon>
    </lineage>
</organism>
<comment type="subcellular location">
    <subcellularLocation>
        <location evidence="1 7">Cell membrane</location>
        <topology evidence="1 7">Multi-pass membrane protein</topology>
    </subcellularLocation>
</comment>
<comment type="caution">
    <text evidence="9">The sequence shown here is derived from an EMBL/GenBank/DDBJ whole genome shotgun (WGS) entry which is preliminary data.</text>
</comment>
<dbReference type="AlphaFoldDB" id="A0A9D0ZP28"/>
<keyword evidence="3" id="KW-1003">Cell membrane</keyword>
<feature type="domain" description="ABC transmembrane type-1" evidence="8">
    <location>
        <begin position="83"/>
        <end position="297"/>
    </location>
</feature>
<evidence type="ECO:0000256" key="3">
    <source>
        <dbReference type="ARBA" id="ARBA00022475"/>
    </source>
</evidence>
<protein>
    <submittedName>
        <fullName evidence="9">Sugar ABC transporter permease</fullName>
    </submittedName>
</protein>
<dbReference type="Pfam" id="PF00528">
    <property type="entry name" value="BPD_transp_1"/>
    <property type="match status" value="1"/>
</dbReference>
<evidence type="ECO:0000256" key="1">
    <source>
        <dbReference type="ARBA" id="ARBA00004651"/>
    </source>
</evidence>
<dbReference type="CDD" id="cd06261">
    <property type="entry name" value="TM_PBP2"/>
    <property type="match status" value="1"/>
</dbReference>
<evidence type="ECO:0000313" key="9">
    <source>
        <dbReference type="EMBL" id="HIQ84072.1"/>
    </source>
</evidence>
<evidence type="ECO:0000313" key="10">
    <source>
        <dbReference type="Proteomes" id="UP000824260"/>
    </source>
</evidence>
<dbReference type="SUPFAM" id="SSF161098">
    <property type="entry name" value="MetI-like"/>
    <property type="match status" value="1"/>
</dbReference>
<feature type="transmembrane region" description="Helical" evidence="7">
    <location>
        <begin position="23"/>
        <end position="50"/>
    </location>
</feature>
<evidence type="ECO:0000256" key="6">
    <source>
        <dbReference type="ARBA" id="ARBA00023136"/>
    </source>
</evidence>
<accession>A0A9D0ZP28</accession>
<evidence type="ECO:0000256" key="7">
    <source>
        <dbReference type="RuleBase" id="RU363032"/>
    </source>
</evidence>
<feature type="transmembrane region" description="Helical" evidence="7">
    <location>
        <begin position="216"/>
        <end position="240"/>
    </location>
</feature>
<dbReference type="PROSITE" id="PS50928">
    <property type="entry name" value="ABC_TM1"/>
    <property type="match status" value="1"/>
</dbReference>
<evidence type="ECO:0000256" key="4">
    <source>
        <dbReference type="ARBA" id="ARBA00022692"/>
    </source>
</evidence>
<name>A0A9D0ZP28_9FIRM</name>
<dbReference type="Gene3D" id="1.10.3720.10">
    <property type="entry name" value="MetI-like"/>
    <property type="match status" value="1"/>
</dbReference>
<keyword evidence="5 7" id="KW-1133">Transmembrane helix</keyword>
<dbReference type="EMBL" id="DVFZ01000122">
    <property type="protein sequence ID" value="HIQ84072.1"/>
    <property type="molecule type" value="Genomic_DNA"/>
</dbReference>
<dbReference type="PANTHER" id="PTHR43227:SF11">
    <property type="entry name" value="BLL4140 PROTEIN"/>
    <property type="match status" value="1"/>
</dbReference>
<feature type="transmembrane region" description="Helical" evidence="7">
    <location>
        <begin position="160"/>
        <end position="180"/>
    </location>
</feature>
<dbReference type="GO" id="GO:0005886">
    <property type="term" value="C:plasma membrane"/>
    <property type="evidence" value="ECO:0007669"/>
    <property type="project" value="UniProtKB-SubCell"/>
</dbReference>
<evidence type="ECO:0000259" key="8">
    <source>
        <dbReference type="PROSITE" id="PS50928"/>
    </source>
</evidence>
<proteinExistence type="inferred from homology"/>
<comment type="similarity">
    <text evidence="7">Belongs to the binding-protein-dependent transport system permease family.</text>
</comment>
<dbReference type="PANTHER" id="PTHR43227">
    <property type="entry name" value="BLL4140 PROTEIN"/>
    <property type="match status" value="1"/>
</dbReference>
<evidence type="ECO:0000256" key="5">
    <source>
        <dbReference type="ARBA" id="ARBA00022989"/>
    </source>
</evidence>
<feature type="transmembrane region" description="Helical" evidence="7">
    <location>
        <begin position="87"/>
        <end position="108"/>
    </location>
</feature>
<dbReference type="InterPro" id="IPR035906">
    <property type="entry name" value="MetI-like_sf"/>
</dbReference>
<feature type="transmembrane region" description="Helical" evidence="7">
    <location>
        <begin position="120"/>
        <end position="140"/>
    </location>
</feature>
<dbReference type="Proteomes" id="UP000824260">
    <property type="component" value="Unassembled WGS sequence"/>
</dbReference>
<sequence length="310" mass="34163">MRNVALQVKKEGRGKLRSRGQGALHLMLLPSVLLLLIFSYAPMLGLVMAFQNFVPAKGFFGSDWVAWANFEYVFNLPGLWSAIGNTLVISLSKIILGQVLAILLALMLNEMRKNAFTKSIQTVIYLPHFLSWVIVGGIFLDVLSYDGVVNQILQALGKEPIYFMGNASIFPAVVVGTHLWKEVGFATIIYLAALTNVDPGLYESAAMDGASRFRRIWHISLPAILPIIILVSVLNIGTVLDGGFEQILIMYNPMVYSTGDIIDTYIYRIGIEQTQYSIAAAVGIAKSAVSLLLVSSSYYAAHRFAGYRIF</sequence>
<dbReference type="GO" id="GO:0055085">
    <property type="term" value="P:transmembrane transport"/>
    <property type="evidence" value="ECO:0007669"/>
    <property type="project" value="InterPro"/>
</dbReference>
<keyword evidence="4 7" id="KW-0812">Transmembrane</keyword>